<feature type="transmembrane region" description="Helical" evidence="2">
    <location>
        <begin position="68"/>
        <end position="87"/>
    </location>
</feature>
<dbReference type="EMBL" id="DF848626">
    <property type="protein sequence ID" value="GAT54378.1"/>
    <property type="molecule type" value="Genomic_DNA"/>
</dbReference>
<sequence length="363" mass="40328">MSSTTGSRVASTLYSTDVQPYNPYALQGVDEKPASPVQLQTRKPRRSPGLGVYRSISWILGFHEKYSLLNFFVWGGALIGFSLARAVTLDPSTWKDQLVPGEWFWFQHSSYKINLAIHITLTIVGGIFGVLQFIPAIRRRYVLLHRLNGYGTLFCLIVGNICGGYVGRRSDVFLLGFLFACSLVHSFGGELNVQSAYYILTIMVVYAGLLGIWNVKKDTRRHRKWMLRMVAYFGAVITARLIMLAAIAVVTNIGTYFSIWRCDEVLNLLTDPVALADDFPQCVAEGVNTASVWVAVQADVNDGPLHKAAAFRAVTGMALWIATLMHMAAVECYIILTESANQVRLGYVLEPVDFEAEDGDTSY</sequence>
<evidence type="ECO:0008006" key="5">
    <source>
        <dbReference type="Google" id="ProtNLM"/>
    </source>
</evidence>
<evidence type="ECO:0000256" key="1">
    <source>
        <dbReference type="SAM" id="MobiDB-lite"/>
    </source>
</evidence>
<proteinExistence type="predicted"/>
<feature type="region of interest" description="Disordered" evidence="1">
    <location>
        <begin position="27"/>
        <end position="47"/>
    </location>
</feature>
<organism evidence="3 4">
    <name type="scientific">Mycena chlorophos</name>
    <name type="common">Agaric fungus</name>
    <name type="synonym">Agaricus chlorophos</name>
    <dbReference type="NCBI Taxonomy" id="658473"/>
    <lineage>
        <taxon>Eukaryota</taxon>
        <taxon>Fungi</taxon>
        <taxon>Dikarya</taxon>
        <taxon>Basidiomycota</taxon>
        <taxon>Agaricomycotina</taxon>
        <taxon>Agaricomycetes</taxon>
        <taxon>Agaricomycetidae</taxon>
        <taxon>Agaricales</taxon>
        <taxon>Marasmiineae</taxon>
        <taxon>Mycenaceae</taxon>
        <taxon>Mycena</taxon>
    </lineage>
</organism>
<keyword evidence="4" id="KW-1185">Reference proteome</keyword>
<name>A0ABQ0LTE3_MYCCL</name>
<evidence type="ECO:0000313" key="3">
    <source>
        <dbReference type="EMBL" id="GAT54378.1"/>
    </source>
</evidence>
<accession>A0ABQ0LTE3</accession>
<reference evidence="3" key="1">
    <citation type="submission" date="2014-09" db="EMBL/GenBank/DDBJ databases">
        <title>Genome sequence of the luminous mushroom Mycena chlorophos for searching fungal bioluminescence genes.</title>
        <authorList>
            <person name="Tanaka Y."/>
            <person name="Kasuga D."/>
            <person name="Oba Y."/>
            <person name="Hase S."/>
            <person name="Sato K."/>
            <person name="Oba Y."/>
            <person name="Sakakibara Y."/>
        </authorList>
    </citation>
    <scope>NUCLEOTIDE SEQUENCE</scope>
</reference>
<evidence type="ECO:0000256" key="2">
    <source>
        <dbReference type="SAM" id="Phobius"/>
    </source>
</evidence>
<gene>
    <name evidence="3" type="ORF">MCHLO_11237</name>
</gene>
<feature type="transmembrane region" description="Helical" evidence="2">
    <location>
        <begin position="115"/>
        <end position="137"/>
    </location>
</feature>
<feature type="transmembrane region" description="Helical" evidence="2">
    <location>
        <begin position="195"/>
        <end position="213"/>
    </location>
</feature>
<feature type="transmembrane region" description="Helical" evidence="2">
    <location>
        <begin position="225"/>
        <end position="250"/>
    </location>
</feature>
<feature type="transmembrane region" description="Helical" evidence="2">
    <location>
        <begin position="149"/>
        <end position="167"/>
    </location>
</feature>
<protein>
    <recommendedName>
        <fullName evidence="5">DUF2306 domain-containing protein</fullName>
    </recommendedName>
</protein>
<dbReference type="Proteomes" id="UP000815677">
    <property type="component" value="Unassembled WGS sequence"/>
</dbReference>
<dbReference type="Pfam" id="PF10067">
    <property type="entry name" value="DUF2306"/>
    <property type="match status" value="1"/>
</dbReference>
<feature type="transmembrane region" description="Helical" evidence="2">
    <location>
        <begin position="317"/>
        <end position="336"/>
    </location>
</feature>
<keyword evidence="2" id="KW-1133">Transmembrane helix</keyword>
<dbReference type="InterPro" id="IPR018750">
    <property type="entry name" value="DUF2306_membrane"/>
</dbReference>
<evidence type="ECO:0000313" key="4">
    <source>
        <dbReference type="Proteomes" id="UP000815677"/>
    </source>
</evidence>
<keyword evidence="2" id="KW-0812">Transmembrane</keyword>
<keyword evidence="2" id="KW-0472">Membrane</keyword>